<keyword evidence="2" id="KW-1185">Reference proteome</keyword>
<evidence type="ECO:0000313" key="1">
    <source>
        <dbReference type="EMBL" id="KAK7489144.1"/>
    </source>
</evidence>
<dbReference type="EMBL" id="JACVVK020000142">
    <property type="protein sequence ID" value="KAK7489144.1"/>
    <property type="molecule type" value="Genomic_DNA"/>
</dbReference>
<dbReference type="Proteomes" id="UP001519460">
    <property type="component" value="Unassembled WGS sequence"/>
</dbReference>
<name>A0ABD0KQ06_9CAEN</name>
<protein>
    <submittedName>
        <fullName evidence="1">Uncharacterized protein</fullName>
    </submittedName>
</protein>
<dbReference type="AlphaFoldDB" id="A0ABD0KQ06"/>
<reference evidence="1 2" key="1">
    <citation type="journal article" date="2023" name="Sci. Data">
        <title>Genome assembly of the Korean intertidal mud-creeper Batillaria attramentaria.</title>
        <authorList>
            <person name="Patra A.K."/>
            <person name="Ho P.T."/>
            <person name="Jun S."/>
            <person name="Lee S.J."/>
            <person name="Kim Y."/>
            <person name="Won Y.J."/>
        </authorList>
    </citation>
    <scope>NUCLEOTIDE SEQUENCE [LARGE SCALE GENOMIC DNA]</scope>
    <source>
        <strain evidence="1">Wonlab-2016</strain>
    </source>
</reference>
<comment type="caution">
    <text evidence="1">The sequence shown here is derived from an EMBL/GenBank/DDBJ whole genome shotgun (WGS) entry which is preliminary data.</text>
</comment>
<gene>
    <name evidence="1" type="ORF">BaRGS_00019658</name>
</gene>
<proteinExistence type="predicted"/>
<organism evidence="1 2">
    <name type="scientific">Batillaria attramentaria</name>
    <dbReference type="NCBI Taxonomy" id="370345"/>
    <lineage>
        <taxon>Eukaryota</taxon>
        <taxon>Metazoa</taxon>
        <taxon>Spiralia</taxon>
        <taxon>Lophotrochozoa</taxon>
        <taxon>Mollusca</taxon>
        <taxon>Gastropoda</taxon>
        <taxon>Caenogastropoda</taxon>
        <taxon>Sorbeoconcha</taxon>
        <taxon>Cerithioidea</taxon>
        <taxon>Batillariidae</taxon>
        <taxon>Batillaria</taxon>
    </lineage>
</organism>
<accession>A0ABD0KQ06</accession>
<sequence>MAARRRFLYQYELHDRGTLTSNDEGKSVCNIVIETAVSADLLQRKISVDKGCVRRQTAAGFSGNPQCTIPFSMRRMPTVVSRYKCPTPSRQAPLAE</sequence>
<evidence type="ECO:0000313" key="2">
    <source>
        <dbReference type="Proteomes" id="UP001519460"/>
    </source>
</evidence>